<evidence type="ECO:0000256" key="6">
    <source>
        <dbReference type="SAM" id="Phobius"/>
    </source>
</evidence>
<reference evidence="7 8" key="1">
    <citation type="submission" date="2012-02" db="EMBL/GenBank/DDBJ databases">
        <title>The Genome Sequence of Bacteroides salyersiae CL02T12C01.</title>
        <authorList>
            <consortium name="The Broad Institute Genome Sequencing Platform"/>
            <person name="Earl A."/>
            <person name="Ward D."/>
            <person name="Feldgarden M."/>
            <person name="Gevers D."/>
            <person name="Zitomersky N.L."/>
            <person name="Coyne M.J."/>
            <person name="Comstock L.E."/>
            <person name="Young S.K."/>
            <person name="Zeng Q."/>
            <person name="Gargeya S."/>
            <person name="Fitzgerald M."/>
            <person name="Haas B."/>
            <person name="Abouelleil A."/>
            <person name="Alvarado L."/>
            <person name="Arachchi H.M."/>
            <person name="Berlin A."/>
            <person name="Chapman S.B."/>
            <person name="Gearin G."/>
            <person name="Goldberg J."/>
            <person name="Griggs A."/>
            <person name="Gujja S."/>
            <person name="Hansen M."/>
            <person name="Heiman D."/>
            <person name="Howarth C."/>
            <person name="Larimer J."/>
            <person name="Lui A."/>
            <person name="MacDonald P.J.P."/>
            <person name="McCowen C."/>
            <person name="Montmayeur A."/>
            <person name="Murphy C."/>
            <person name="Neiman D."/>
            <person name="Pearson M."/>
            <person name="Priest M."/>
            <person name="Roberts A."/>
            <person name="Saif S."/>
            <person name="Shea T."/>
            <person name="Sisk P."/>
            <person name="Stolte C."/>
            <person name="Sykes S."/>
            <person name="Wortman J."/>
            <person name="Nusbaum C."/>
            <person name="Birren B."/>
        </authorList>
    </citation>
    <scope>NUCLEOTIDE SEQUENCE [LARGE SCALE GENOMIC DNA]</scope>
    <source>
        <strain evidence="7 8">CL02T12C01</strain>
    </source>
</reference>
<feature type="transmembrane region" description="Helical" evidence="6">
    <location>
        <begin position="129"/>
        <end position="149"/>
    </location>
</feature>
<dbReference type="GO" id="GO:0005886">
    <property type="term" value="C:plasma membrane"/>
    <property type="evidence" value="ECO:0007669"/>
    <property type="project" value="UniProtKB-SubCell"/>
</dbReference>
<evidence type="ECO:0000256" key="2">
    <source>
        <dbReference type="ARBA" id="ARBA00022475"/>
    </source>
</evidence>
<feature type="transmembrane region" description="Helical" evidence="6">
    <location>
        <begin position="192"/>
        <end position="213"/>
    </location>
</feature>
<name>I8Y0I0_9BACE</name>
<feature type="transmembrane region" description="Helical" evidence="6">
    <location>
        <begin position="300"/>
        <end position="322"/>
    </location>
</feature>
<evidence type="ECO:0008006" key="9">
    <source>
        <dbReference type="Google" id="ProtNLM"/>
    </source>
</evidence>
<feature type="transmembrane region" description="Helical" evidence="6">
    <location>
        <begin position="54"/>
        <end position="73"/>
    </location>
</feature>
<dbReference type="OrthoDB" id="1100490at2"/>
<keyword evidence="2" id="KW-1003">Cell membrane</keyword>
<comment type="caution">
    <text evidence="7">The sequence shown here is derived from an EMBL/GenBank/DDBJ whole genome shotgun (WGS) entry which is preliminary data.</text>
</comment>
<keyword evidence="4 6" id="KW-1133">Transmembrane helix</keyword>
<feature type="transmembrane region" description="Helical" evidence="6">
    <location>
        <begin position="334"/>
        <end position="357"/>
    </location>
</feature>
<feature type="transmembrane region" description="Helical" evidence="6">
    <location>
        <begin position="161"/>
        <end position="186"/>
    </location>
</feature>
<proteinExistence type="predicted"/>
<keyword evidence="5 6" id="KW-0472">Membrane</keyword>
<evidence type="ECO:0000256" key="4">
    <source>
        <dbReference type="ARBA" id="ARBA00022989"/>
    </source>
</evidence>
<dbReference type="RefSeq" id="WP_007482561.1">
    <property type="nucleotide sequence ID" value="NZ_JH724311.1"/>
</dbReference>
<keyword evidence="8" id="KW-1185">Reference proteome</keyword>
<sequence>MLKVEKIIAIIKKNKSRFSSIGQYFFASLVPLILNIAINPLVAQNMSTEDYATVGYFKSYNTLVLPIVLFYVLHYYTKRFYEVKEDERLILKAYIFKFLFVASFVLALVSIACLYLYTICFNADSQIPLYPYAWICLMSLPLTGIYSLVRTDYKMSQNSKNFLVISVIYSVLTAALLLFFVVFFKWGALGNLLSVFITNLVLFIYCSFKYRALFYIPTNFQNYKVILKFCTPLTVAATLGFFTNGYDRVYLERLGNVDEFGFYIVAFSICNYLHVFADAVGNTFQPDIFRAIANRNTRSFFKYTMVILVMNALIVAVFVPLAPFVADILTAGKYLYSAGYMKILAVSSFASTVYFVISQFTVAVGLTNVTLYNKILTSLLSVAMFKVLIDNFQFIGAAWGVSLSFVISSIGNLLFVYIYRSKLMCYWNKK</sequence>
<evidence type="ECO:0000256" key="5">
    <source>
        <dbReference type="ARBA" id="ARBA00023136"/>
    </source>
</evidence>
<gene>
    <name evidence="7" type="ORF">HMPREF1071_04496</name>
</gene>
<feature type="transmembrane region" description="Helical" evidence="6">
    <location>
        <begin position="262"/>
        <end position="280"/>
    </location>
</feature>
<feature type="transmembrane region" description="Helical" evidence="6">
    <location>
        <begin position="21"/>
        <end position="42"/>
    </location>
</feature>
<accession>I8Y0I0</accession>
<feature type="transmembrane region" description="Helical" evidence="6">
    <location>
        <begin position="369"/>
        <end position="389"/>
    </location>
</feature>
<evidence type="ECO:0000256" key="1">
    <source>
        <dbReference type="ARBA" id="ARBA00004651"/>
    </source>
</evidence>
<dbReference type="HOGENOM" id="CLU_715125_0_0_10"/>
<organism evidence="7 8">
    <name type="scientific">Bacteroides salyersiae CL02T12C01</name>
    <dbReference type="NCBI Taxonomy" id="997887"/>
    <lineage>
        <taxon>Bacteria</taxon>
        <taxon>Pseudomonadati</taxon>
        <taxon>Bacteroidota</taxon>
        <taxon>Bacteroidia</taxon>
        <taxon>Bacteroidales</taxon>
        <taxon>Bacteroidaceae</taxon>
        <taxon>Bacteroides</taxon>
    </lineage>
</organism>
<dbReference type="AlphaFoldDB" id="I8Y0I0"/>
<evidence type="ECO:0000313" key="8">
    <source>
        <dbReference type="Proteomes" id="UP000005150"/>
    </source>
</evidence>
<evidence type="ECO:0000256" key="3">
    <source>
        <dbReference type="ARBA" id="ARBA00022692"/>
    </source>
</evidence>
<feature type="transmembrane region" description="Helical" evidence="6">
    <location>
        <begin position="395"/>
        <end position="419"/>
    </location>
</feature>
<dbReference type="PANTHER" id="PTHR30250">
    <property type="entry name" value="PST FAMILY PREDICTED COLANIC ACID TRANSPORTER"/>
    <property type="match status" value="1"/>
</dbReference>
<dbReference type="EMBL" id="AGXV01000054">
    <property type="protein sequence ID" value="EIY55797.1"/>
    <property type="molecule type" value="Genomic_DNA"/>
</dbReference>
<protein>
    <recommendedName>
        <fullName evidence="9">Polysaccharide biosynthesis protein C-terminal domain-containing protein</fullName>
    </recommendedName>
</protein>
<evidence type="ECO:0000313" key="7">
    <source>
        <dbReference type="EMBL" id="EIY55797.1"/>
    </source>
</evidence>
<dbReference type="PATRIC" id="fig|997887.3.peg.4698"/>
<keyword evidence="3 6" id="KW-0812">Transmembrane</keyword>
<feature type="transmembrane region" description="Helical" evidence="6">
    <location>
        <begin position="225"/>
        <end position="242"/>
    </location>
</feature>
<dbReference type="PANTHER" id="PTHR30250:SF11">
    <property type="entry name" value="O-ANTIGEN TRANSPORTER-RELATED"/>
    <property type="match status" value="1"/>
</dbReference>
<feature type="transmembrane region" description="Helical" evidence="6">
    <location>
        <begin position="94"/>
        <end position="117"/>
    </location>
</feature>
<dbReference type="InterPro" id="IPR050833">
    <property type="entry name" value="Poly_Biosynth_Transport"/>
</dbReference>
<dbReference type="Proteomes" id="UP000005150">
    <property type="component" value="Unassembled WGS sequence"/>
</dbReference>
<comment type="subcellular location">
    <subcellularLocation>
        <location evidence="1">Cell membrane</location>
        <topology evidence="1">Multi-pass membrane protein</topology>
    </subcellularLocation>
</comment>